<dbReference type="PIRSF" id="PIRSF005719">
    <property type="entry name" value="SMC"/>
    <property type="match status" value="1"/>
</dbReference>
<reference evidence="8" key="1">
    <citation type="journal article" date="2022" name="Arch. Microbiol.">
        <title>Microbulbifer okhotskensis sp. nov., isolated from a deep bottom sediment of the Okhotsk Sea.</title>
        <authorList>
            <person name="Romanenko L."/>
            <person name="Kurilenko V."/>
            <person name="Otstavnykh N."/>
            <person name="Velansky P."/>
            <person name="Isaeva M."/>
            <person name="Mikhailov V."/>
        </authorList>
    </citation>
    <scope>NUCLEOTIDE SEQUENCE</scope>
    <source>
        <strain evidence="8">OS29</strain>
    </source>
</reference>
<evidence type="ECO:0000256" key="4">
    <source>
        <dbReference type="ARBA" id="ARBA00023054"/>
    </source>
</evidence>
<evidence type="ECO:0000256" key="6">
    <source>
        <dbReference type="HAMAP-Rule" id="MF_01894"/>
    </source>
</evidence>
<keyword evidence="1 6" id="KW-0963">Cytoplasm</keyword>
<evidence type="ECO:0000259" key="7">
    <source>
        <dbReference type="SMART" id="SM00968"/>
    </source>
</evidence>
<evidence type="ECO:0000256" key="2">
    <source>
        <dbReference type="ARBA" id="ARBA00022741"/>
    </source>
</evidence>
<dbReference type="HAMAP" id="MF_01894">
    <property type="entry name" value="Smc_prok"/>
    <property type="match status" value="1"/>
</dbReference>
<dbReference type="CDD" id="cd03278">
    <property type="entry name" value="ABC_SMC_barmotin"/>
    <property type="match status" value="2"/>
</dbReference>
<feature type="coiled-coil region" evidence="6">
    <location>
        <begin position="773"/>
        <end position="940"/>
    </location>
</feature>
<dbReference type="GO" id="GO:0007062">
    <property type="term" value="P:sister chromatid cohesion"/>
    <property type="evidence" value="ECO:0007669"/>
    <property type="project" value="InterPro"/>
</dbReference>
<dbReference type="EMBL" id="JALBWM010000084">
    <property type="protein sequence ID" value="MCO1335816.1"/>
    <property type="molecule type" value="Genomic_DNA"/>
</dbReference>
<dbReference type="GO" id="GO:0006260">
    <property type="term" value="P:DNA replication"/>
    <property type="evidence" value="ECO:0007669"/>
    <property type="project" value="UniProtKB-UniRule"/>
</dbReference>
<dbReference type="RefSeq" id="WP_252470877.1">
    <property type="nucleotide sequence ID" value="NZ_JALBWM010000084.1"/>
</dbReference>
<feature type="coiled-coil region" evidence="6">
    <location>
        <begin position="661"/>
        <end position="744"/>
    </location>
</feature>
<comment type="domain">
    <text evidence="6">Contains large globular domains required for ATP hydrolysis at each terminus and a third globular domain forming a flexible hinge near the middle of the molecule. These domains are separated by coiled-coil structures.</text>
</comment>
<dbReference type="GO" id="GO:0003677">
    <property type="term" value="F:DNA binding"/>
    <property type="evidence" value="ECO:0007669"/>
    <property type="project" value="UniProtKB-UniRule"/>
</dbReference>
<protein>
    <recommendedName>
        <fullName evidence="6">Chromosome partition protein Smc</fullName>
    </recommendedName>
</protein>
<keyword evidence="3 6" id="KW-0067">ATP-binding</keyword>
<dbReference type="GO" id="GO:0005524">
    <property type="term" value="F:ATP binding"/>
    <property type="evidence" value="ECO:0007669"/>
    <property type="project" value="UniProtKB-UniRule"/>
</dbReference>
<accession>A0A9X2EQ66</accession>
<feature type="coiled-coil region" evidence="6">
    <location>
        <begin position="170"/>
        <end position="218"/>
    </location>
</feature>
<sequence>MRLKCIKLAGFKSFVDPTTVYFPTNLNSVVGPNGCGKSNTIDAVRWVMGESSAKNLRGDSMTDVIFNGSSGRKPVGQAAIELIFDNSAGKLSGAYASFSEISVKRKVTREAQNTYYLNGEKCRRRDVTDLFLGTGLGPRSYAIIEQGMISKLIEAKPEELRVYIEEAAGISKYKERRRDTENRMRRTSENMERLTDIRDELHRQLSRLERQSAAAEKYSRFKEEERSYKANLQALKYRELDEQSKAKQQQTGELELTVEELVTRQVTCDTGIEQKRVSYHELSDSFNAVQGRFYAAGADIARLEQSIAHARERTSRLQSDMAQTEQEFREAETNLEVDREKAAQFEEELAVILPDLEMVLVVEEESAAALLESEEQMRDWQNEWDQFNHGASGSRQKAEVQQSRIQHLETSGQRVLERVNKLLAEQSSLQISDEDEGTLQLDEQLAEFEMQAQERREEAVERRESLDHLRSRERELATELDQLRLQLQTGRGRQASLEALQQAALGQGKAVENWLQEQALADKPRLADQIKARPGWEVAVETVLGPQLQAVCIQQLESVAQSLAALESGQAVLIDNSVVDAFSGGDLSSLHEVLEGPSSLSGVLAGIYIAEDLTAALAKRSGLQAHESIITRDGLWFGPNWLRVNRASDAEAGVLARKQDLETLGQEMALCEEQIESIAEQRESLRTQTFDLERWMDQSRTESEQLGRREAELRSQLSAHRARAEQMSERRIRIEQEISEVREQQEFEGESLSESRLLLQEAVEAMSDDTDRRETLMARREELREALDAVRQRAREDKDRAHELAMREQSVRTQMVSLERTLQVMDGQLERLRSRRTQLQEQMAETEDPSQDFQMELEEKLGERIEVETELTGARKKLEEVEVGLREQEQERHKVEAALQGVRAQLEQERLSAQTLEVQRNGLVEQLRENEHDIDQLLEQLPGDLTIKQVQEDLELVAARISRLGPINLAAIDEYKLESERKNYLDRQHGDLTEALETLENAIKKIDKETRSRFKETFDQVNAGLQELFPKVFGGGNAYLELTGEDLLDTGITIMARPPGKRNSTIHLLSGGEKALTAIALVFSIFRLNPAPFCMLDEVDAPLDDANVGRYARMVKEMSEHVQFIYITHNKIAMEMADQLLGVTMHEPGVSRLVSVNVEEAAELASA</sequence>
<evidence type="ECO:0000256" key="5">
    <source>
        <dbReference type="ARBA" id="ARBA00023125"/>
    </source>
</evidence>
<evidence type="ECO:0000313" key="9">
    <source>
        <dbReference type="Proteomes" id="UP001139028"/>
    </source>
</evidence>
<dbReference type="SUPFAM" id="SSF75553">
    <property type="entry name" value="Smc hinge domain"/>
    <property type="match status" value="1"/>
</dbReference>
<keyword evidence="9" id="KW-1185">Reference proteome</keyword>
<dbReference type="AlphaFoldDB" id="A0A9X2EQ66"/>
<dbReference type="NCBIfam" id="TIGR02168">
    <property type="entry name" value="SMC_prok_B"/>
    <property type="match status" value="1"/>
</dbReference>
<dbReference type="PANTHER" id="PTHR43977">
    <property type="entry name" value="STRUCTURAL MAINTENANCE OF CHROMOSOMES PROTEIN 3"/>
    <property type="match status" value="1"/>
</dbReference>
<dbReference type="GO" id="GO:0005694">
    <property type="term" value="C:chromosome"/>
    <property type="evidence" value="ECO:0007669"/>
    <property type="project" value="InterPro"/>
</dbReference>
<comment type="similarity">
    <text evidence="6">Belongs to the SMC family.</text>
</comment>
<keyword evidence="2 6" id="KW-0547">Nucleotide-binding</keyword>
<dbReference type="Proteomes" id="UP001139028">
    <property type="component" value="Unassembled WGS sequence"/>
</dbReference>
<comment type="function">
    <text evidence="6">Required for chromosome condensation and partitioning.</text>
</comment>
<proteinExistence type="inferred from homology"/>
<dbReference type="SMART" id="SM00968">
    <property type="entry name" value="SMC_hinge"/>
    <property type="match status" value="1"/>
</dbReference>
<dbReference type="InterPro" id="IPR010935">
    <property type="entry name" value="SMC_hinge"/>
</dbReference>
<dbReference type="GO" id="GO:0007059">
    <property type="term" value="P:chromosome segregation"/>
    <property type="evidence" value="ECO:0007669"/>
    <property type="project" value="UniProtKB-UniRule"/>
</dbReference>
<dbReference type="Gene3D" id="1.20.1060.20">
    <property type="match status" value="1"/>
</dbReference>
<organism evidence="8 9">
    <name type="scientific">Microbulbifer okhotskensis</name>
    <dbReference type="NCBI Taxonomy" id="2926617"/>
    <lineage>
        <taxon>Bacteria</taxon>
        <taxon>Pseudomonadati</taxon>
        <taxon>Pseudomonadota</taxon>
        <taxon>Gammaproteobacteria</taxon>
        <taxon>Cellvibrionales</taxon>
        <taxon>Microbulbiferaceae</taxon>
        <taxon>Microbulbifer</taxon>
    </lineage>
</organism>
<comment type="subunit">
    <text evidence="6">Homodimer.</text>
</comment>
<comment type="subcellular location">
    <subcellularLocation>
        <location evidence="6">Cytoplasm</location>
    </subcellularLocation>
</comment>
<keyword evidence="4 6" id="KW-0175">Coiled coil</keyword>
<evidence type="ECO:0000256" key="3">
    <source>
        <dbReference type="ARBA" id="ARBA00022840"/>
    </source>
</evidence>
<evidence type="ECO:0000313" key="8">
    <source>
        <dbReference type="EMBL" id="MCO1335816.1"/>
    </source>
</evidence>
<evidence type="ECO:0000256" key="1">
    <source>
        <dbReference type="ARBA" id="ARBA00022490"/>
    </source>
</evidence>
<dbReference type="InterPro" id="IPR036277">
    <property type="entry name" value="SMC_hinge_sf"/>
</dbReference>
<keyword evidence="5 6" id="KW-0238">DNA-binding</keyword>
<dbReference type="Pfam" id="PF06470">
    <property type="entry name" value="SMC_hinge"/>
    <property type="match status" value="1"/>
</dbReference>
<dbReference type="SUPFAM" id="SSF52540">
    <property type="entry name" value="P-loop containing nucleoside triphosphate hydrolases"/>
    <property type="match status" value="1"/>
</dbReference>
<dbReference type="InterPro" id="IPR003395">
    <property type="entry name" value="RecF/RecN/SMC_N"/>
</dbReference>
<dbReference type="InterPro" id="IPR011890">
    <property type="entry name" value="SMC_prok"/>
</dbReference>
<dbReference type="Gene3D" id="3.40.50.300">
    <property type="entry name" value="P-loop containing nucleotide triphosphate hydrolases"/>
    <property type="match status" value="2"/>
</dbReference>
<dbReference type="GO" id="GO:0030261">
    <property type="term" value="P:chromosome condensation"/>
    <property type="evidence" value="ECO:0007669"/>
    <property type="project" value="InterPro"/>
</dbReference>
<gene>
    <name evidence="6 8" type="primary">smc</name>
    <name evidence="8" type="ORF">MO867_15890</name>
</gene>
<dbReference type="Pfam" id="PF02463">
    <property type="entry name" value="SMC_N"/>
    <property type="match status" value="1"/>
</dbReference>
<dbReference type="InterPro" id="IPR024704">
    <property type="entry name" value="SMC"/>
</dbReference>
<dbReference type="InterPro" id="IPR027417">
    <property type="entry name" value="P-loop_NTPase"/>
</dbReference>
<feature type="coiled-coil region" evidence="6">
    <location>
        <begin position="300"/>
        <end position="348"/>
    </location>
</feature>
<dbReference type="GO" id="GO:0016887">
    <property type="term" value="F:ATP hydrolysis activity"/>
    <property type="evidence" value="ECO:0007669"/>
    <property type="project" value="InterPro"/>
</dbReference>
<comment type="caution">
    <text evidence="8">The sequence shown here is derived from an EMBL/GenBank/DDBJ whole genome shotgun (WGS) entry which is preliminary data.</text>
</comment>
<feature type="binding site" evidence="6">
    <location>
        <begin position="32"/>
        <end position="39"/>
    </location>
    <ligand>
        <name>ATP</name>
        <dbReference type="ChEBI" id="CHEBI:30616"/>
    </ligand>
</feature>
<name>A0A9X2EQ66_9GAMM</name>
<dbReference type="GO" id="GO:0005737">
    <property type="term" value="C:cytoplasm"/>
    <property type="evidence" value="ECO:0007669"/>
    <property type="project" value="UniProtKB-SubCell"/>
</dbReference>
<feature type="domain" description="SMC hinge" evidence="7">
    <location>
        <begin position="520"/>
        <end position="620"/>
    </location>
</feature>